<sequence>MTKYIVKLVFLTFTLQLIAWNGLAQITTTVQQENFDTCGEALPQAELLLGDVVLSETAATDFTTGTYTFFVEAPSNFQITATTTAISGTDITSATVAQATGDNTKLEVTVTVVAEASIDQLTLENVRIQLLSGTVTDGTLSYVLDGNTNNLNGLTDGQTLATLNFTALSGGQGVDQQVCKTDDVQNISITGDTVTQSRVYDWEEQENGVWTAIPNSNTEILVIDTNTFPNGISRFRRNTTFTLNGETCTLTSTTATVTVNEIYPGSITSGTGQNICATETPQQLSTSGDVAVTVGGTASYQWYRNDTGTWDIINGATDTFYQPSTLSTTTSFKRRITNVFNGVTCFEETPPVTIVVNSVVAGGTTTDQNICTLSELQLLTVNNGENNGTYQWQKDNLGTWEDIPGATQLNFNASSNITPGVSRYRRITTVSGASCEGVSTVATITYSNFEVGSISGTQTICYNESPAAINSDADATGTGTISYQWQQFDGSTWFAINGATTTAYQPGALQQNTSFRRLDTIELNGFTCAETTNEITIQVLSEINGGDASADQTLCAGEIPSSISITNASAATANSSYQWQSKTSGNFANMVGETDANLSFASTPSSTTTYRRQTIISNNAKVCTDFSTESTVFVNNITAGVIGSNQDICAGEAPNTLLSLSNTSAEGTVSYAWESSTDGGANYSSIAGASGATYTPGVLANTTVFRRLDSSVLNGKTCTAYTNEITITVAGSISGGDGSAAQTVCEGEAPTTLSVTNGTAAGTGIAFQWFSSTDNTNYTPIAGETGETLSFSGGITASTYYSREVTQTSGGNTCTAMSTPTLVTLLSLSEGSIGQTQTVCGGASVPPLTSTADAVSNGTITYSWESSLDNATWGTIAGADQATYTPAITDELQTYYRRRATATLQGTTCDVVTQPVIVYVNRFEDAANHRITFSNGSTDPFEICNQADPAAFDVNFDLLASGNLSYQWQVSNDNVTFSDISGATSALYDAPTVNADIYYRRITTSTLNGVSCEVTSNTLQFINAGSATGGTIGTTNNFSGDSSLETVCRGTVPSPMQQLTASTGSTLTYQWFANGAAISGATGIDFTPTAAINSTTRFVRATYSENIYGTTCEVNSNAITVVVPQGDLIGDDITLCTGETPPTLGDVSLIEGEANLSFQWYDSNDGSAFAAIPGATGATYAPNTALTADKYYRRGYIATVEGVQCGPESFSNIIHVFINDVTGGTISEDQQICFGEDPALLNSETEGTARGVLSYQWYSSEDNTTWAIIVGAENNTYDPEAGSFPTRYFKRTAISTFNGVECIEDSNTITISVAEEIVPGTLNSDQTICEGDVPASLTVTGGSTFGDQSISWYSSVDGVIYNDTGVTTASYSPPAPTQTMFYKRRITRTSLNNLTCFSETNVVKVIVNNVEAGDIVGNQSVCEGSQPTALVEVNGATGAGQLSYQWWSSPDDQTYTEVAGATQPNFLPPTTLTTSTYFKRVVTSSLNGVDCTDATSPVLVTVIPYAIIDNDAIIANDITNVSCFGGDDGSIIIPNGRITGGNTAQQQINTVTLFGTPELGSTYSIIIDNIVYEHQVTLNGSNLTQNNDEIVQALVQEINSATGSRLSPVIASANANELLLSAKITGVGFTAFASTNSTTNAGASSVITQENRVANTYEWVKAGDNSFTASTLSISNLTAGVYFLTVYNEFCGVTSEPFLITEPDELTLDIADTCNTALTANSTGGIAPFTFTLTRPNGTTIVNTSNNPSITYTGLTGGASYTVSVKGSTCAIAESKSVTLPLGLQFDEASVVVKNVTCFGQNDGSISLNNGATTVTGGTPSYNFSWTGPDNAVYNTQNINNLAPGVYVLTVTDQIGCSATYTANIASKSVLEIRNVQVVNQQLQCAGDTDAEIGIQITSDASSQIQINWFKNGTSFATNSTNLTNLGPGSYEVVVTDINSDPNAPCTARQTIVITAPEVFSATEVTTNGTQCYAANAQRSFTVEVSGGTAPYEYAVDGNTAVTFSTSQVVIAGLSNDSHVITVTDANQCAVQTFTLQRSEPITYNGTMAFTIEPCSGVYPFALDENLITGGTPFYDTNNQPYYLFEWRGPNNFSAQDITTFDAVSGSYFLTIVDGNNCESQELEFTFTPTYDPIMVNKTITPVSCGADDDGAIAITINGGNRPYDILWEQEQPGSSSDPNPVFTPIGQNTLRLTNLPEGRLRLTITSTIAGCAPTDPSYRYQELITINKAESLRLVDGPYFDDSLCSGEPGSITATIFNSQGGDLSFYYEGVLVPGIETSPDIYSIQIADPVANGSLNVVNDFGCGFTAPLSVDVIEPNFTYSSAEFDVTGLLLAKEDVRFLNTGEGDYAYATWDFGDGSALVTVDPETDGTLTIHTFDFPGVFDVTLSVFNDQGCSSDMVQTVQIGSGYDVMFPNVFSPNGDGINDYFQGEFTGISSFTFQIYDMWGALVFSTAHDYNDLPINWGWDGNYSNGNVYENLSFRYIFVGTTGDNKQITETGEATILR</sequence>
<dbReference type="Gene3D" id="2.60.40.10">
    <property type="entry name" value="Immunoglobulins"/>
    <property type="match status" value="2"/>
</dbReference>
<evidence type="ECO:0000313" key="1">
    <source>
        <dbReference type="EMBL" id="ASV29761.1"/>
    </source>
</evidence>
<dbReference type="SMART" id="SM00089">
    <property type="entry name" value="PKD"/>
    <property type="match status" value="2"/>
</dbReference>
<dbReference type="InterPro" id="IPR013783">
    <property type="entry name" value="Ig-like_fold"/>
</dbReference>
<dbReference type="InterPro" id="IPR025667">
    <property type="entry name" value="SprB_repeat"/>
</dbReference>
<dbReference type="SUPFAM" id="SSF49299">
    <property type="entry name" value="PKD domain"/>
    <property type="match status" value="1"/>
</dbReference>
<dbReference type="Pfam" id="PF13573">
    <property type="entry name" value="SprB"/>
    <property type="match status" value="2"/>
</dbReference>
<dbReference type="InterPro" id="IPR022409">
    <property type="entry name" value="PKD/Chitinase_dom"/>
</dbReference>
<name>A0A223V2Z7_9FLAO</name>
<keyword evidence="2" id="KW-1185">Reference proteome</keyword>
<evidence type="ECO:0000313" key="2">
    <source>
        <dbReference type="Proteomes" id="UP000215244"/>
    </source>
</evidence>
<dbReference type="OrthoDB" id="7794186at2"/>
<proteinExistence type="predicted"/>
<dbReference type="InterPro" id="IPR000601">
    <property type="entry name" value="PKD_dom"/>
</dbReference>
<dbReference type="Pfam" id="PF13585">
    <property type="entry name" value="CHU_C"/>
    <property type="match status" value="1"/>
</dbReference>
<gene>
    <name evidence="1" type="ORF">CJ263_05745</name>
</gene>
<organism evidence="1 2">
    <name type="scientific">Maribacter cobaltidurans</name>
    <dbReference type="NCBI Taxonomy" id="1178778"/>
    <lineage>
        <taxon>Bacteria</taxon>
        <taxon>Pseudomonadati</taxon>
        <taxon>Bacteroidota</taxon>
        <taxon>Flavobacteriia</taxon>
        <taxon>Flavobacteriales</taxon>
        <taxon>Flavobacteriaceae</taxon>
        <taxon>Maribacter</taxon>
    </lineage>
</organism>
<dbReference type="EMBL" id="CP022957">
    <property type="protein sequence ID" value="ASV29761.1"/>
    <property type="molecule type" value="Genomic_DNA"/>
</dbReference>
<dbReference type="Gene3D" id="2.60.40.2700">
    <property type="match status" value="3"/>
</dbReference>
<dbReference type="RefSeq" id="WP_094996384.1">
    <property type="nucleotide sequence ID" value="NZ_BMJL01000009.1"/>
</dbReference>
<accession>A0A223V2Z7</accession>
<dbReference type="KEGG" id="marb:CJ263_05745"/>
<dbReference type="Pfam" id="PF18911">
    <property type="entry name" value="PKD_4"/>
    <property type="match status" value="1"/>
</dbReference>
<dbReference type="InterPro" id="IPR035986">
    <property type="entry name" value="PKD_dom_sf"/>
</dbReference>
<dbReference type="Proteomes" id="UP000215244">
    <property type="component" value="Chromosome"/>
</dbReference>
<dbReference type="CDD" id="cd00146">
    <property type="entry name" value="PKD"/>
    <property type="match status" value="1"/>
</dbReference>
<dbReference type="PROSITE" id="PS50093">
    <property type="entry name" value="PKD"/>
    <property type="match status" value="1"/>
</dbReference>
<reference evidence="1 2" key="1">
    <citation type="submission" date="2017-08" db="EMBL/GenBank/DDBJ databases">
        <title>The complete genome sequence of Maribacter sp. B1, isolated from deep-sea sediment.</title>
        <authorList>
            <person name="Wu Y.-H."/>
            <person name="Cheng H."/>
            <person name="Xu X.-W."/>
        </authorList>
    </citation>
    <scope>NUCLEOTIDE SEQUENCE [LARGE SCALE GENOMIC DNA]</scope>
    <source>
        <strain evidence="1 2">B1</strain>
    </source>
</reference>
<protein>
    <submittedName>
        <fullName evidence="1">Uncharacterized protein</fullName>
    </submittedName>
</protein>